<dbReference type="GeneID" id="103259397"/>
<dbReference type="RefSeq" id="XP_008055253.1">
    <property type="nucleotide sequence ID" value="XM_008057062.2"/>
</dbReference>
<feature type="compositionally biased region" description="Basic and acidic residues" evidence="1">
    <location>
        <begin position="12"/>
        <end position="26"/>
    </location>
</feature>
<protein>
    <submittedName>
        <fullName evidence="4">Sterile alpha motif domain-containing protein 15</fullName>
    </submittedName>
</protein>
<evidence type="ECO:0000313" key="4">
    <source>
        <dbReference type="RefSeq" id="XP_008055253.1"/>
    </source>
</evidence>
<dbReference type="InterPro" id="IPR001660">
    <property type="entry name" value="SAM"/>
</dbReference>
<dbReference type="CDD" id="cd09530">
    <property type="entry name" value="SAM_Samd14"/>
    <property type="match status" value="1"/>
</dbReference>
<dbReference type="SMART" id="SM00454">
    <property type="entry name" value="SAM"/>
    <property type="match status" value="1"/>
</dbReference>
<sequence length="528" mass="59338">MAEVPDDDDSGPEEKGEGLEPERPEPPDLGELYKSAEPNATAEAGPEPPTQIETEEKSFKEGKSENAENVRLKARRTSEKDPAKGSQMDLLREIEPGIPQVKSETVGEMGGELFKDLEGAADEKSEDPHLEPPEEAKPNVTEDVLLGSVTETGPARPTEAVSKLLEETEPEAPEESLGKQDEETGLEPPEQIKPDVPSKKPREAVEETDLQPTTMTKPEIPEETQRESTEEESTEPPQQTKPAFPEQKPRSSAEEADTQPPEETKPEIPEETQREPIEEKDLELPHEAKPRKTHVEFPKEDGPEPAKSKYSVDRDVLEHPEHQTGKVSETATEEQGLHKELNISKESNSHSPEFQTELREPISGKKVLDLSQERKELVPEDKNTQPKKRTKLQFEYLNWDPENVAEWISQLGFPQYKECFTTNFISGRKLIQVNCSNLPQMGITDFEDMKVISRHTRELLGVEEPLFKRSINLPYRDIIGLFLEQKSHIGIKSDSLTLSEFIKAAGLQDYDPQMTAPEENAALPYTEL</sequence>
<dbReference type="PANTHER" id="PTHR46829">
    <property type="entry name" value="STERILE ALPHA MOTIF DOMAIN-CONTAINING PROTEIN 15"/>
    <property type="match status" value="1"/>
</dbReference>
<reference evidence="4" key="1">
    <citation type="submission" date="2025-08" db="UniProtKB">
        <authorList>
            <consortium name="RefSeq"/>
        </authorList>
    </citation>
    <scope>IDENTIFICATION</scope>
</reference>
<evidence type="ECO:0000259" key="2">
    <source>
        <dbReference type="PROSITE" id="PS50105"/>
    </source>
</evidence>
<evidence type="ECO:0000313" key="3">
    <source>
        <dbReference type="Proteomes" id="UP000189704"/>
    </source>
</evidence>
<feature type="region of interest" description="Disordered" evidence="1">
    <location>
        <begin position="1"/>
        <end position="366"/>
    </location>
</feature>
<feature type="compositionally biased region" description="Polar residues" evidence="1">
    <location>
        <begin position="344"/>
        <end position="354"/>
    </location>
</feature>
<gene>
    <name evidence="4" type="primary">SAMD15</name>
</gene>
<dbReference type="SUPFAM" id="SSF47769">
    <property type="entry name" value="SAM/Pointed domain"/>
    <property type="match status" value="1"/>
</dbReference>
<feature type="compositionally biased region" description="Basic and acidic residues" evidence="1">
    <location>
        <begin position="113"/>
        <end position="137"/>
    </location>
</feature>
<accession>A0A1U7TFR7</accession>
<name>A0A1U7TFR7_CARSF</name>
<dbReference type="PROSITE" id="PS50105">
    <property type="entry name" value="SAM_DOMAIN"/>
    <property type="match status" value="1"/>
</dbReference>
<keyword evidence="3" id="KW-1185">Reference proteome</keyword>
<feature type="compositionally biased region" description="Basic and acidic residues" evidence="1">
    <location>
        <begin position="190"/>
        <end position="205"/>
    </location>
</feature>
<dbReference type="Proteomes" id="UP000189704">
    <property type="component" value="Unplaced"/>
</dbReference>
<dbReference type="CTD" id="161394"/>
<feature type="domain" description="SAM" evidence="2">
    <location>
        <begin position="399"/>
        <end position="462"/>
    </location>
</feature>
<organism evidence="3 4">
    <name type="scientific">Carlito syrichta</name>
    <name type="common">Philippine tarsier</name>
    <name type="synonym">Tarsius syrichta</name>
    <dbReference type="NCBI Taxonomy" id="1868482"/>
    <lineage>
        <taxon>Eukaryota</taxon>
        <taxon>Metazoa</taxon>
        <taxon>Chordata</taxon>
        <taxon>Craniata</taxon>
        <taxon>Vertebrata</taxon>
        <taxon>Euteleostomi</taxon>
        <taxon>Mammalia</taxon>
        <taxon>Eutheria</taxon>
        <taxon>Euarchontoglires</taxon>
        <taxon>Primates</taxon>
        <taxon>Haplorrhini</taxon>
        <taxon>Tarsiiformes</taxon>
        <taxon>Tarsiidae</taxon>
        <taxon>Carlito</taxon>
    </lineage>
</organism>
<dbReference type="InterPro" id="IPR013761">
    <property type="entry name" value="SAM/pointed_sf"/>
</dbReference>
<dbReference type="PANTHER" id="PTHR46829:SF1">
    <property type="entry name" value="STERILE ALPHA MOTIF DOMAIN-CONTAINING PROTEIN 15"/>
    <property type="match status" value="1"/>
</dbReference>
<proteinExistence type="predicted"/>
<feature type="compositionally biased region" description="Basic and acidic residues" evidence="1">
    <location>
        <begin position="356"/>
        <end position="366"/>
    </location>
</feature>
<dbReference type="STRING" id="1868482.ENSTSYP00000014198"/>
<dbReference type="OrthoDB" id="6133291at2759"/>
<feature type="compositionally biased region" description="Basic and acidic residues" evidence="1">
    <location>
        <begin position="54"/>
        <end position="83"/>
    </location>
</feature>
<dbReference type="AlphaFoldDB" id="A0A1U7TFR7"/>
<evidence type="ECO:0000256" key="1">
    <source>
        <dbReference type="SAM" id="MobiDB-lite"/>
    </source>
</evidence>
<feature type="compositionally biased region" description="Basic and acidic residues" evidence="1">
    <location>
        <begin position="219"/>
        <end position="228"/>
    </location>
</feature>
<feature type="compositionally biased region" description="Acidic residues" evidence="1">
    <location>
        <begin position="1"/>
        <end position="11"/>
    </location>
</feature>
<dbReference type="Pfam" id="PF07647">
    <property type="entry name" value="SAM_2"/>
    <property type="match status" value="1"/>
</dbReference>
<dbReference type="KEGG" id="csyr:103259397"/>
<feature type="compositionally biased region" description="Basic and acidic residues" evidence="1">
    <location>
        <begin position="262"/>
        <end position="324"/>
    </location>
</feature>
<dbReference type="Gene3D" id="1.10.150.50">
    <property type="entry name" value="Transcription Factor, Ets-1"/>
    <property type="match status" value="1"/>
</dbReference>